<evidence type="ECO:0000256" key="4">
    <source>
        <dbReference type="ARBA" id="ARBA00022618"/>
    </source>
</evidence>
<evidence type="ECO:0000256" key="3">
    <source>
        <dbReference type="ARBA" id="ARBA00022490"/>
    </source>
</evidence>
<dbReference type="UniPathway" id="UPA00219"/>
<comment type="caution">
    <text evidence="12">Lacks conserved residue(s) required for the propagation of feature annotation.</text>
</comment>
<evidence type="ECO:0000256" key="1">
    <source>
        <dbReference type="ARBA" id="ARBA00004496"/>
    </source>
</evidence>
<dbReference type="CDD" id="cd01555">
    <property type="entry name" value="UdpNAET"/>
    <property type="match status" value="1"/>
</dbReference>
<keyword evidence="8 12" id="KW-0131">Cell cycle</keyword>
<dbReference type="NCBIfam" id="TIGR01072">
    <property type="entry name" value="murA"/>
    <property type="match status" value="1"/>
</dbReference>
<keyword evidence="7 12" id="KW-0573">Peptidoglycan synthesis</keyword>
<organism evidence="14 15">
    <name type="scientific">Candidatus Uhrbacteria bacterium RIFCSPLOWO2_01_FULL_47_24</name>
    <dbReference type="NCBI Taxonomy" id="1802401"/>
    <lineage>
        <taxon>Bacteria</taxon>
        <taxon>Candidatus Uhriibacteriota</taxon>
    </lineage>
</organism>
<feature type="binding site" evidence="12">
    <location>
        <position position="306"/>
    </location>
    <ligand>
        <name>UDP-N-acetyl-alpha-D-glucosamine</name>
        <dbReference type="ChEBI" id="CHEBI:57705"/>
    </ligand>
</feature>
<feature type="active site" description="Proton donor" evidence="12">
    <location>
        <position position="116"/>
    </location>
</feature>
<feature type="binding site" evidence="12">
    <location>
        <begin position="121"/>
        <end position="125"/>
    </location>
    <ligand>
        <name>UDP-N-acetyl-alpha-D-glucosamine</name>
        <dbReference type="ChEBI" id="CHEBI:57705"/>
    </ligand>
</feature>
<evidence type="ECO:0000256" key="9">
    <source>
        <dbReference type="ARBA" id="ARBA00023316"/>
    </source>
</evidence>
<evidence type="ECO:0000256" key="5">
    <source>
        <dbReference type="ARBA" id="ARBA00022679"/>
    </source>
</evidence>
<dbReference type="GO" id="GO:0008360">
    <property type="term" value="P:regulation of cell shape"/>
    <property type="evidence" value="ECO:0007669"/>
    <property type="project" value="UniProtKB-KW"/>
</dbReference>
<feature type="domain" description="Enolpyruvate transferase" evidence="13">
    <location>
        <begin position="6"/>
        <end position="404"/>
    </location>
</feature>
<keyword evidence="12" id="KW-0670">Pyruvate</keyword>
<feature type="binding site" evidence="12">
    <location>
        <position position="92"/>
    </location>
    <ligand>
        <name>UDP-N-acetyl-alpha-D-glucosamine</name>
        <dbReference type="ChEBI" id="CHEBI:57705"/>
    </ligand>
</feature>
<dbReference type="GO" id="GO:0019277">
    <property type="term" value="P:UDP-N-acetylgalactosamine biosynthetic process"/>
    <property type="evidence" value="ECO:0007669"/>
    <property type="project" value="InterPro"/>
</dbReference>
<evidence type="ECO:0000256" key="2">
    <source>
        <dbReference type="ARBA" id="ARBA00004752"/>
    </source>
</evidence>
<keyword evidence="3 12" id="KW-0963">Cytoplasm</keyword>
<gene>
    <name evidence="12" type="primary">murA</name>
    <name evidence="14" type="ORF">A3B21_03120</name>
</gene>
<dbReference type="PANTHER" id="PTHR43783">
    <property type="entry name" value="UDP-N-ACETYLGLUCOSAMINE 1-CARBOXYVINYLTRANSFERASE"/>
    <property type="match status" value="1"/>
</dbReference>
<comment type="similarity">
    <text evidence="10 12">Belongs to the EPSP synthase family. MurA subfamily.</text>
</comment>
<evidence type="ECO:0000256" key="7">
    <source>
        <dbReference type="ARBA" id="ARBA00022984"/>
    </source>
</evidence>
<protein>
    <recommendedName>
        <fullName evidence="12">UDP-N-acetylglucosamine 1-carboxyvinyltransferase</fullName>
        <ecNumber evidence="12">2.5.1.7</ecNumber>
    </recommendedName>
    <alternativeName>
        <fullName evidence="12">Enoylpyruvate transferase</fullName>
    </alternativeName>
    <alternativeName>
        <fullName evidence="12">UDP-N-acetylglucosamine enolpyruvyl transferase</fullName>
        <shortName evidence="12">EPT</shortName>
    </alternativeName>
</protein>
<evidence type="ECO:0000256" key="8">
    <source>
        <dbReference type="ARBA" id="ARBA00023306"/>
    </source>
</evidence>
<dbReference type="Proteomes" id="UP000176897">
    <property type="component" value="Unassembled WGS sequence"/>
</dbReference>
<comment type="function">
    <text evidence="12">Cell wall formation. Adds enolpyruvyl to UDP-N-acetylglucosamine.</text>
</comment>
<feature type="modified residue" description="2-(S-cysteinyl)pyruvic acid O-phosphothioketal" evidence="12">
    <location>
        <position position="116"/>
    </location>
</feature>
<dbReference type="SUPFAM" id="SSF55205">
    <property type="entry name" value="EPT/RTPC-like"/>
    <property type="match status" value="1"/>
</dbReference>
<dbReference type="NCBIfam" id="NF006873">
    <property type="entry name" value="PRK09369.1"/>
    <property type="match status" value="1"/>
</dbReference>
<dbReference type="GO" id="GO:0071555">
    <property type="term" value="P:cell wall organization"/>
    <property type="evidence" value="ECO:0007669"/>
    <property type="project" value="UniProtKB-KW"/>
</dbReference>
<name>A0A1F7URL3_9BACT</name>
<dbReference type="STRING" id="1802401.A3B21_03120"/>
<keyword evidence="6 12" id="KW-0133">Cell shape</keyword>
<dbReference type="Gene3D" id="3.65.10.10">
    <property type="entry name" value="Enolpyruvate transferase domain"/>
    <property type="match status" value="2"/>
</dbReference>
<evidence type="ECO:0000313" key="14">
    <source>
        <dbReference type="EMBL" id="OGL80932.1"/>
    </source>
</evidence>
<comment type="catalytic activity">
    <reaction evidence="11 12">
        <text>phosphoenolpyruvate + UDP-N-acetyl-alpha-D-glucosamine = UDP-N-acetyl-3-O-(1-carboxyvinyl)-alpha-D-glucosamine + phosphate</text>
        <dbReference type="Rhea" id="RHEA:18681"/>
        <dbReference type="ChEBI" id="CHEBI:43474"/>
        <dbReference type="ChEBI" id="CHEBI:57705"/>
        <dbReference type="ChEBI" id="CHEBI:58702"/>
        <dbReference type="ChEBI" id="CHEBI:68483"/>
        <dbReference type="EC" id="2.5.1.7"/>
    </reaction>
</comment>
<dbReference type="InterPro" id="IPR001986">
    <property type="entry name" value="Enolpyruvate_Tfrase_dom"/>
</dbReference>
<evidence type="ECO:0000259" key="13">
    <source>
        <dbReference type="Pfam" id="PF00275"/>
    </source>
</evidence>
<keyword evidence="4 12" id="KW-0132">Cell division</keyword>
<evidence type="ECO:0000313" key="15">
    <source>
        <dbReference type="Proteomes" id="UP000176897"/>
    </source>
</evidence>
<dbReference type="GO" id="GO:0051301">
    <property type="term" value="P:cell division"/>
    <property type="evidence" value="ECO:0007669"/>
    <property type="project" value="UniProtKB-KW"/>
</dbReference>
<dbReference type="Pfam" id="PF00275">
    <property type="entry name" value="EPSP_synthase"/>
    <property type="match status" value="1"/>
</dbReference>
<dbReference type="EC" id="2.5.1.7" evidence="12"/>
<evidence type="ECO:0000256" key="10">
    <source>
        <dbReference type="ARBA" id="ARBA00038367"/>
    </source>
</evidence>
<comment type="subcellular location">
    <subcellularLocation>
        <location evidence="1 12">Cytoplasm</location>
    </subcellularLocation>
</comment>
<evidence type="ECO:0000256" key="12">
    <source>
        <dbReference type="HAMAP-Rule" id="MF_00111"/>
    </source>
</evidence>
<dbReference type="GO" id="GO:0008760">
    <property type="term" value="F:UDP-N-acetylglucosamine 1-carboxyvinyltransferase activity"/>
    <property type="evidence" value="ECO:0007669"/>
    <property type="project" value="UniProtKB-UniRule"/>
</dbReference>
<proteinExistence type="inferred from homology"/>
<dbReference type="GO" id="GO:0005737">
    <property type="term" value="C:cytoplasm"/>
    <property type="evidence" value="ECO:0007669"/>
    <property type="project" value="UniProtKB-SubCell"/>
</dbReference>
<dbReference type="PANTHER" id="PTHR43783:SF1">
    <property type="entry name" value="UDP-N-ACETYLGLUCOSAMINE 1-CARBOXYVINYLTRANSFERASE"/>
    <property type="match status" value="1"/>
</dbReference>
<dbReference type="AlphaFoldDB" id="A0A1F7URL3"/>
<dbReference type="InterPro" id="IPR036968">
    <property type="entry name" value="Enolpyruvate_Tfrase_sf"/>
</dbReference>
<evidence type="ECO:0000256" key="6">
    <source>
        <dbReference type="ARBA" id="ARBA00022960"/>
    </source>
</evidence>
<keyword evidence="9 12" id="KW-0961">Cell wall biogenesis/degradation</keyword>
<comment type="caution">
    <text evidence="14">The sequence shown here is derived from an EMBL/GenBank/DDBJ whole genome shotgun (WGS) entry which is preliminary data.</text>
</comment>
<feature type="binding site" evidence="12">
    <location>
        <begin position="22"/>
        <end position="23"/>
    </location>
    <ligand>
        <name>phosphoenolpyruvate</name>
        <dbReference type="ChEBI" id="CHEBI:58702"/>
    </ligand>
</feature>
<feature type="binding site" evidence="12">
    <location>
        <position position="328"/>
    </location>
    <ligand>
        <name>UDP-N-acetyl-alpha-D-glucosamine</name>
        <dbReference type="ChEBI" id="CHEBI:57705"/>
    </ligand>
</feature>
<dbReference type="EMBL" id="MGEJ01000012">
    <property type="protein sequence ID" value="OGL80932.1"/>
    <property type="molecule type" value="Genomic_DNA"/>
</dbReference>
<keyword evidence="5 12" id="KW-0808">Transferase</keyword>
<sequence length="419" mass="45135">MSKFVIQGPQELAGEIAVAGAKNAALAAIPAAFLCGGITTLTNVPRIRDVETMLEIVQKLGANVKKDGHTVTIDPSSTVSHHITPELSGKARSSIMLVGPLLLAFGEVTIGHPGGCIIGRRPIDQFLEGFRALGVKVEDTDEGYKFSASNLKGATYFFPFVSVTATETLMMTAARIAGVTILKNAACEPEVKDLAQYLNRCGAKIEGAGTNTIYIEGVNKLSAGKWEMIPDRLETGMFAVLSAATRSRLRVTNCNPEHVESLLTIFDRMGINYAKGNDWILIEPSKKAYKSPGKVITHEYPGFATDLQPPLTVLLTQAEGLTLVHETIFEGRLFYVDLLNRMGASIILCDPHRALVQGPTNLRGKKIESPDIRAGIAMVIAGLIASGETTLDNIYQIERGYENLDARLAALGAKIERVS</sequence>
<dbReference type="GO" id="GO:0009252">
    <property type="term" value="P:peptidoglycan biosynthetic process"/>
    <property type="evidence" value="ECO:0007669"/>
    <property type="project" value="UniProtKB-UniRule"/>
</dbReference>
<reference evidence="14 15" key="1">
    <citation type="journal article" date="2016" name="Nat. Commun.">
        <title>Thousands of microbial genomes shed light on interconnected biogeochemical processes in an aquifer system.</title>
        <authorList>
            <person name="Anantharaman K."/>
            <person name="Brown C.T."/>
            <person name="Hug L.A."/>
            <person name="Sharon I."/>
            <person name="Castelle C.J."/>
            <person name="Probst A.J."/>
            <person name="Thomas B.C."/>
            <person name="Singh A."/>
            <person name="Wilkins M.J."/>
            <person name="Karaoz U."/>
            <person name="Brodie E.L."/>
            <person name="Williams K.H."/>
            <person name="Hubbard S.S."/>
            <person name="Banfield J.F."/>
        </authorList>
    </citation>
    <scope>NUCLEOTIDE SEQUENCE [LARGE SCALE GENOMIC DNA]</scope>
</reference>
<accession>A0A1F7URL3</accession>
<comment type="pathway">
    <text evidence="2 12">Cell wall biogenesis; peptidoglycan biosynthesis.</text>
</comment>
<evidence type="ECO:0000256" key="11">
    <source>
        <dbReference type="ARBA" id="ARBA00047527"/>
    </source>
</evidence>
<dbReference type="InterPro" id="IPR005750">
    <property type="entry name" value="UDP_GlcNAc_COvinyl_MurA"/>
</dbReference>
<dbReference type="InterPro" id="IPR050068">
    <property type="entry name" value="MurA_subfamily"/>
</dbReference>
<dbReference type="HAMAP" id="MF_00111">
    <property type="entry name" value="MurA"/>
    <property type="match status" value="1"/>
</dbReference>
<dbReference type="InterPro" id="IPR013792">
    <property type="entry name" value="RNA3'P_cycl/enolpyr_Trfase_a/b"/>
</dbReference>